<dbReference type="PRINTS" id="PR00344">
    <property type="entry name" value="BCTRLSENSOR"/>
</dbReference>
<evidence type="ECO:0000313" key="15">
    <source>
        <dbReference type="Proteomes" id="UP001180487"/>
    </source>
</evidence>
<dbReference type="SMART" id="SM00388">
    <property type="entry name" value="HisKA"/>
    <property type="match status" value="1"/>
</dbReference>
<evidence type="ECO:0000256" key="1">
    <source>
        <dbReference type="ARBA" id="ARBA00000085"/>
    </source>
</evidence>
<evidence type="ECO:0000256" key="3">
    <source>
        <dbReference type="ARBA" id="ARBA00012438"/>
    </source>
</evidence>
<proteinExistence type="predicted"/>
<evidence type="ECO:0000259" key="13">
    <source>
        <dbReference type="PROSITE" id="PS50885"/>
    </source>
</evidence>
<evidence type="ECO:0000256" key="7">
    <source>
        <dbReference type="ARBA" id="ARBA00022777"/>
    </source>
</evidence>
<feature type="transmembrane region" description="Helical" evidence="11">
    <location>
        <begin position="181"/>
        <end position="200"/>
    </location>
</feature>
<comment type="caution">
    <text evidence="14">The sequence shown here is derived from an EMBL/GenBank/DDBJ whole genome shotgun (WGS) entry which is preliminary data.</text>
</comment>
<dbReference type="InterPro" id="IPR036097">
    <property type="entry name" value="HisK_dim/P_sf"/>
</dbReference>
<organism evidence="14 15">
    <name type="scientific">Rhodoferax ferrireducens</name>
    <dbReference type="NCBI Taxonomy" id="192843"/>
    <lineage>
        <taxon>Bacteria</taxon>
        <taxon>Pseudomonadati</taxon>
        <taxon>Pseudomonadota</taxon>
        <taxon>Betaproteobacteria</taxon>
        <taxon>Burkholderiales</taxon>
        <taxon>Comamonadaceae</taxon>
        <taxon>Rhodoferax</taxon>
    </lineage>
</organism>
<keyword evidence="6 11" id="KW-0812">Transmembrane</keyword>
<dbReference type="Proteomes" id="UP001180487">
    <property type="component" value="Unassembled WGS sequence"/>
</dbReference>
<evidence type="ECO:0000256" key="5">
    <source>
        <dbReference type="ARBA" id="ARBA00022679"/>
    </source>
</evidence>
<keyword evidence="15" id="KW-1185">Reference proteome</keyword>
<sequence length="490" mass="53109">MTLLGLPPGLQKDKAPGLSLKRQLLLWLLLPQLLLWLVGGLLAYRIALNYAEKGIDQSLTQSVRSLARQVKPMGSGLLVDFPRAAQDIIEQDPTDRVSYMVSSPPGQFVLGNSKLPDPLLDIPVQAGEPLIYEALLDKKPVRVALLEVNYGDADAPQRLRVQVAKSLAVQQRIARELVADMLVPLVLLGALIGSVVYIGIGRGLQPLKRLEALLGDRTQRSFTTLSPIELTQAPQEVHSLAAAVNQMLAAVRRSLGQEKRFINDAAHQLRTPLAGLISQTELALTERDPQALQDRLAKVHAGALRSAHLVHQLLSLARTEADIQQQPLDMAALAREVAREWTPRAIAAGIDLGFEGEDSLVTQGEKLLLREALSNLIDNALHYAGRGATVTLRVQRQQDQAVVEVEDNGPGLPDADVSRVFERFWRASEIPGGCGLGLSIVAEIALRHGGTAAALNVQPHGLCVRLSLPLPAFPLTAGTFRHPPPSPYPQ</sequence>
<evidence type="ECO:0000256" key="10">
    <source>
        <dbReference type="ARBA" id="ARBA00023136"/>
    </source>
</evidence>
<keyword evidence="8 11" id="KW-1133">Transmembrane helix</keyword>
<dbReference type="PROSITE" id="PS50109">
    <property type="entry name" value="HIS_KIN"/>
    <property type="match status" value="1"/>
</dbReference>
<evidence type="ECO:0000256" key="8">
    <source>
        <dbReference type="ARBA" id="ARBA00022989"/>
    </source>
</evidence>
<dbReference type="PANTHER" id="PTHR45436">
    <property type="entry name" value="SENSOR HISTIDINE KINASE YKOH"/>
    <property type="match status" value="1"/>
</dbReference>
<evidence type="ECO:0000313" key="14">
    <source>
        <dbReference type="EMBL" id="MDR7379996.1"/>
    </source>
</evidence>
<keyword evidence="9" id="KW-0902">Two-component regulatory system</keyword>
<dbReference type="InterPro" id="IPR003594">
    <property type="entry name" value="HATPase_dom"/>
</dbReference>
<dbReference type="RefSeq" id="WP_310376923.1">
    <property type="nucleotide sequence ID" value="NZ_JAVDXT010000006.1"/>
</dbReference>
<dbReference type="InterPro" id="IPR005467">
    <property type="entry name" value="His_kinase_dom"/>
</dbReference>
<dbReference type="GO" id="GO:0004673">
    <property type="term" value="F:protein histidine kinase activity"/>
    <property type="evidence" value="ECO:0007669"/>
    <property type="project" value="UniProtKB-EC"/>
</dbReference>
<dbReference type="Pfam" id="PF08521">
    <property type="entry name" value="2CSK_N"/>
    <property type="match status" value="1"/>
</dbReference>
<dbReference type="SUPFAM" id="SSF55874">
    <property type="entry name" value="ATPase domain of HSP90 chaperone/DNA topoisomerase II/histidine kinase"/>
    <property type="match status" value="1"/>
</dbReference>
<feature type="domain" description="Histidine kinase" evidence="12">
    <location>
        <begin position="264"/>
        <end position="472"/>
    </location>
</feature>
<comment type="subcellular location">
    <subcellularLocation>
        <location evidence="2">Membrane</location>
    </subcellularLocation>
</comment>
<dbReference type="SMART" id="SM00387">
    <property type="entry name" value="HATPase_c"/>
    <property type="match status" value="1"/>
</dbReference>
<evidence type="ECO:0000256" key="2">
    <source>
        <dbReference type="ARBA" id="ARBA00004370"/>
    </source>
</evidence>
<gene>
    <name evidence="14" type="ORF">J2X19_004698</name>
</gene>
<evidence type="ECO:0000256" key="4">
    <source>
        <dbReference type="ARBA" id="ARBA00022553"/>
    </source>
</evidence>
<evidence type="ECO:0000259" key="12">
    <source>
        <dbReference type="PROSITE" id="PS50109"/>
    </source>
</evidence>
<dbReference type="PANTHER" id="PTHR45436:SF1">
    <property type="entry name" value="SENSOR PROTEIN QSEC"/>
    <property type="match status" value="1"/>
</dbReference>
<dbReference type="CDD" id="cd00075">
    <property type="entry name" value="HATPase"/>
    <property type="match status" value="1"/>
</dbReference>
<name>A0ABU2CF81_9BURK</name>
<evidence type="ECO:0000256" key="6">
    <source>
        <dbReference type="ARBA" id="ARBA00022692"/>
    </source>
</evidence>
<keyword evidence="4" id="KW-0597">Phosphoprotein</keyword>
<dbReference type="PROSITE" id="PS50885">
    <property type="entry name" value="HAMP"/>
    <property type="match status" value="1"/>
</dbReference>
<dbReference type="InterPro" id="IPR004358">
    <property type="entry name" value="Sig_transdc_His_kin-like_C"/>
</dbReference>
<comment type="catalytic activity">
    <reaction evidence="1">
        <text>ATP + protein L-histidine = ADP + protein N-phospho-L-histidine.</text>
        <dbReference type="EC" id="2.7.13.3"/>
    </reaction>
</comment>
<dbReference type="CDD" id="cd00082">
    <property type="entry name" value="HisKA"/>
    <property type="match status" value="1"/>
</dbReference>
<dbReference type="EC" id="2.7.13.3" evidence="3"/>
<dbReference type="InterPro" id="IPR050428">
    <property type="entry name" value="TCS_sensor_his_kinase"/>
</dbReference>
<evidence type="ECO:0000256" key="11">
    <source>
        <dbReference type="SAM" id="Phobius"/>
    </source>
</evidence>
<keyword evidence="7 14" id="KW-0418">Kinase</keyword>
<keyword evidence="10 11" id="KW-0472">Membrane</keyword>
<keyword evidence="5 14" id="KW-0808">Transferase</keyword>
<dbReference type="Gene3D" id="3.30.565.10">
    <property type="entry name" value="Histidine kinase-like ATPase, C-terminal domain"/>
    <property type="match status" value="1"/>
</dbReference>
<protein>
    <recommendedName>
        <fullName evidence="3">histidine kinase</fullName>
        <ecNumber evidence="3">2.7.13.3</ecNumber>
    </recommendedName>
</protein>
<dbReference type="InterPro" id="IPR003661">
    <property type="entry name" value="HisK_dim/P_dom"/>
</dbReference>
<feature type="domain" description="HAMP" evidence="13">
    <location>
        <begin position="201"/>
        <end position="256"/>
    </location>
</feature>
<dbReference type="SUPFAM" id="SSF47384">
    <property type="entry name" value="Homodimeric domain of signal transducing histidine kinase"/>
    <property type="match status" value="1"/>
</dbReference>
<dbReference type="InterPro" id="IPR013727">
    <property type="entry name" value="2CSK_N"/>
</dbReference>
<reference evidence="14 15" key="1">
    <citation type="submission" date="2023-07" db="EMBL/GenBank/DDBJ databases">
        <title>Sorghum-associated microbial communities from plants grown in Nebraska, USA.</title>
        <authorList>
            <person name="Schachtman D."/>
        </authorList>
    </citation>
    <scope>NUCLEOTIDE SEQUENCE [LARGE SCALE GENOMIC DNA]</scope>
    <source>
        <strain evidence="14 15">BE313</strain>
    </source>
</reference>
<dbReference type="Gene3D" id="1.10.287.130">
    <property type="match status" value="1"/>
</dbReference>
<dbReference type="Pfam" id="PF02518">
    <property type="entry name" value="HATPase_c"/>
    <property type="match status" value="1"/>
</dbReference>
<accession>A0ABU2CF81</accession>
<dbReference type="InterPro" id="IPR003660">
    <property type="entry name" value="HAMP_dom"/>
</dbReference>
<evidence type="ECO:0000256" key="9">
    <source>
        <dbReference type="ARBA" id="ARBA00023012"/>
    </source>
</evidence>
<dbReference type="InterPro" id="IPR036890">
    <property type="entry name" value="HATPase_C_sf"/>
</dbReference>
<feature type="transmembrane region" description="Helical" evidence="11">
    <location>
        <begin position="24"/>
        <end position="44"/>
    </location>
</feature>
<dbReference type="EMBL" id="JAVDXT010000006">
    <property type="protein sequence ID" value="MDR7379996.1"/>
    <property type="molecule type" value="Genomic_DNA"/>
</dbReference>
<dbReference type="Pfam" id="PF00512">
    <property type="entry name" value="HisKA"/>
    <property type="match status" value="1"/>
</dbReference>